<evidence type="ECO:0000256" key="1">
    <source>
        <dbReference type="ARBA" id="ARBA00004442"/>
    </source>
</evidence>
<dbReference type="Pfam" id="PF06629">
    <property type="entry name" value="MipA"/>
    <property type="match status" value="1"/>
</dbReference>
<dbReference type="PANTHER" id="PTHR38776:SF1">
    <property type="entry name" value="MLTA-INTERACTING PROTEIN-RELATED"/>
    <property type="match status" value="1"/>
</dbReference>
<protein>
    <submittedName>
        <fullName evidence="6">MipA/OmpV family protein</fullName>
    </submittedName>
</protein>
<evidence type="ECO:0000256" key="5">
    <source>
        <dbReference type="ARBA" id="ARBA00023237"/>
    </source>
</evidence>
<proteinExistence type="inferred from homology"/>
<comment type="caution">
    <text evidence="6">The sequence shown here is derived from an EMBL/GenBank/DDBJ whole genome shotgun (WGS) entry which is preliminary data.</text>
</comment>
<reference evidence="6 7" key="1">
    <citation type="submission" date="2019-04" db="EMBL/GenBank/DDBJ databases">
        <authorList>
            <person name="Li M."/>
            <person name="Gao C."/>
        </authorList>
    </citation>
    <scope>NUCLEOTIDE SEQUENCE [LARGE SCALE GENOMIC DNA]</scope>
    <source>
        <strain evidence="6 7">BGMRC 2031</strain>
    </source>
</reference>
<comment type="subcellular location">
    <subcellularLocation>
        <location evidence="1">Cell outer membrane</location>
    </subcellularLocation>
</comment>
<evidence type="ECO:0000256" key="2">
    <source>
        <dbReference type="ARBA" id="ARBA00005722"/>
    </source>
</evidence>
<comment type="similarity">
    <text evidence="2">Belongs to the MipA/OmpV family.</text>
</comment>
<name>A0ABY2SQV4_9HYPH</name>
<keyword evidence="7" id="KW-1185">Reference proteome</keyword>
<organism evidence="6 7">
    <name type="scientific">Martelella alba</name>
    <dbReference type="NCBI Taxonomy" id="2590451"/>
    <lineage>
        <taxon>Bacteria</taxon>
        <taxon>Pseudomonadati</taxon>
        <taxon>Pseudomonadota</taxon>
        <taxon>Alphaproteobacteria</taxon>
        <taxon>Hyphomicrobiales</taxon>
        <taxon>Aurantimonadaceae</taxon>
        <taxon>Martelella</taxon>
    </lineage>
</organism>
<dbReference type="Proteomes" id="UP000305202">
    <property type="component" value="Unassembled WGS sequence"/>
</dbReference>
<dbReference type="InterPro" id="IPR011250">
    <property type="entry name" value="OMP/PagP_B-barrel"/>
</dbReference>
<keyword evidence="4" id="KW-0472">Membrane</keyword>
<accession>A0ABY2SQV4</accession>
<keyword evidence="5" id="KW-0998">Cell outer membrane</keyword>
<dbReference type="PANTHER" id="PTHR38776">
    <property type="entry name" value="MLTA-INTERACTING PROTEIN-RELATED"/>
    <property type="match status" value="1"/>
</dbReference>
<evidence type="ECO:0000256" key="4">
    <source>
        <dbReference type="ARBA" id="ARBA00023136"/>
    </source>
</evidence>
<evidence type="ECO:0000256" key="3">
    <source>
        <dbReference type="ARBA" id="ARBA00022729"/>
    </source>
</evidence>
<dbReference type="Gene3D" id="2.40.160.20">
    <property type="match status" value="1"/>
</dbReference>
<evidence type="ECO:0000313" key="6">
    <source>
        <dbReference type="EMBL" id="TKI08355.1"/>
    </source>
</evidence>
<dbReference type="SUPFAM" id="SSF56925">
    <property type="entry name" value="OMPA-like"/>
    <property type="match status" value="1"/>
</dbReference>
<dbReference type="InterPro" id="IPR010583">
    <property type="entry name" value="MipA"/>
</dbReference>
<sequence>MASDWSLGASAFRSTSPYKGGDERIKPFPVINYDGDSLYIRGLSAGYYLWKDQQNQLSLTVSYLPWGFKPDDDDYGYMKKLDERRSTAMAGISYRYSAEWGIVRGQYLGDILNNSNGFAADLAYLYPFHFQRLTLLPGVGAGWASGKQNDYYFGVSSHEARRSGLEQYQADDGWSPYLEVTALYAVTDNWQAMLMARYTRLSDEVKDSPMVDASSTTLIGAGITYRF</sequence>
<keyword evidence="3" id="KW-0732">Signal</keyword>
<evidence type="ECO:0000313" key="7">
    <source>
        <dbReference type="Proteomes" id="UP000305202"/>
    </source>
</evidence>
<dbReference type="EMBL" id="SZPQ01000002">
    <property type="protein sequence ID" value="TKI08355.1"/>
    <property type="molecule type" value="Genomic_DNA"/>
</dbReference>
<gene>
    <name evidence="6" type="ORF">FCN80_03200</name>
</gene>